<protein>
    <recommendedName>
        <fullName evidence="3">Lycopene beta-cyclase</fullName>
    </recommendedName>
</protein>
<evidence type="ECO:0000313" key="1">
    <source>
        <dbReference type="EMBL" id="GAA4382524.1"/>
    </source>
</evidence>
<keyword evidence="2" id="KW-1185">Reference proteome</keyword>
<dbReference type="RefSeq" id="WP_344989175.1">
    <property type="nucleotide sequence ID" value="NZ_BAABFR010000001.1"/>
</dbReference>
<reference evidence="2" key="1">
    <citation type="journal article" date="2019" name="Int. J. Syst. Evol. Microbiol.">
        <title>The Global Catalogue of Microorganisms (GCM) 10K type strain sequencing project: providing services to taxonomists for standard genome sequencing and annotation.</title>
        <authorList>
            <consortium name="The Broad Institute Genomics Platform"/>
            <consortium name="The Broad Institute Genome Sequencing Center for Infectious Disease"/>
            <person name="Wu L."/>
            <person name="Ma J."/>
        </authorList>
    </citation>
    <scope>NUCLEOTIDE SEQUENCE [LARGE SCALE GENOMIC DNA]</scope>
    <source>
        <strain evidence="2">JCM 17688</strain>
    </source>
</reference>
<dbReference type="InterPro" id="IPR036188">
    <property type="entry name" value="FAD/NAD-bd_sf"/>
</dbReference>
<dbReference type="SUPFAM" id="SSF51905">
    <property type="entry name" value="FAD/NAD(P)-binding domain"/>
    <property type="match status" value="1"/>
</dbReference>
<comment type="caution">
    <text evidence="1">The sequence shown here is derived from an EMBL/GenBank/DDBJ whole genome shotgun (WGS) entry which is preliminary data.</text>
</comment>
<sequence>MTARSAPDVVVLGLGPAGRAFAHRAAAAGMRVRAFDPDPGRRWRQTFGLWADEVPSWLPSEVVAARSRPDVIAHTRRELGREYLVLDTPALQGGLTLDRVEVRTQQAGRSGHGTAFVLDARGGAPSSGRPRQTAAGVVVPRGTHPELWMDWRPVPGVAAEAPASFLYAVPVSADALLLEETCLAGAPPVPVGALERRLRARLVDRGVVAGAVDERVDFALTTPGRRRGRGWAGAGVRGTTLHPATGYSLAASLALADDGVTRVLSGASPVTRADITAHRLRLIGLRALLALTADQQRDFFELFFGLPDSHVRAFLSARSGASATAASMAATFAAAPPGIRRTLAHAARPGCVGTGRPGR</sequence>
<proteinExistence type="predicted"/>
<dbReference type="PRINTS" id="PR00411">
    <property type="entry name" value="PNDRDTASEI"/>
</dbReference>
<accession>A0ABP8J034</accession>
<gene>
    <name evidence="1" type="ORF">GCM10023147_00320</name>
</gene>
<evidence type="ECO:0008006" key="3">
    <source>
        <dbReference type="Google" id="ProtNLM"/>
    </source>
</evidence>
<name>A0ABP8J034_9ACTN</name>
<dbReference type="Proteomes" id="UP001500635">
    <property type="component" value="Unassembled WGS sequence"/>
</dbReference>
<evidence type="ECO:0000313" key="2">
    <source>
        <dbReference type="Proteomes" id="UP001500635"/>
    </source>
</evidence>
<dbReference type="EMBL" id="BAABFR010000001">
    <property type="protein sequence ID" value="GAA4382524.1"/>
    <property type="molecule type" value="Genomic_DNA"/>
</dbReference>
<dbReference type="PANTHER" id="PTHR39757:SF5">
    <property type="entry name" value="OS02G0190600 PROTEIN"/>
    <property type="match status" value="1"/>
</dbReference>
<organism evidence="1 2">
    <name type="scientific">Tsukamurella soli</name>
    <dbReference type="NCBI Taxonomy" id="644556"/>
    <lineage>
        <taxon>Bacteria</taxon>
        <taxon>Bacillati</taxon>
        <taxon>Actinomycetota</taxon>
        <taxon>Actinomycetes</taxon>
        <taxon>Mycobacteriales</taxon>
        <taxon>Tsukamurellaceae</taxon>
        <taxon>Tsukamurella</taxon>
    </lineage>
</organism>
<dbReference type="Pfam" id="PF05834">
    <property type="entry name" value="Lycopene_cycl"/>
    <property type="match status" value="1"/>
</dbReference>
<dbReference type="InterPro" id="IPR036291">
    <property type="entry name" value="NAD(P)-bd_dom_sf"/>
</dbReference>
<dbReference type="SUPFAM" id="SSF51735">
    <property type="entry name" value="NAD(P)-binding Rossmann-fold domains"/>
    <property type="match status" value="1"/>
</dbReference>
<dbReference type="PANTHER" id="PTHR39757">
    <property type="match status" value="1"/>
</dbReference>